<protein>
    <submittedName>
        <fullName evidence="1">Uncharacterized protein</fullName>
    </submittedName>
</protein>
<name>A0ABU6SWU6_9FABA</name>
<dbReference type="SUPFAM" id="SSF50249">
    <property type="entry name" value="Nucleic acid-binding proteins"/>
    <property type="match status" value="1"/>
</dbReference>
<dbReference type="InterPro" id="IPR012340">
    <property type="entry name" value="NA-bd_OB-fold"/>
</dbReference>
<dbReference type="Gene3D" id="2.40.50.140">
    <property type="entry name" value="Nucleic acid-binding proteins"/>
    <property type="match status" value="1"/>
</dbReference>
<gene>
    <name evidence="1" type="ORF">PIB30_093978</name>
</gene>
<organism evidence="1 2">
    <name type="scientific">Stylosanthes scabra</name>
    <dbReference type="NCBI Taxonomy" id="79078"/>
    <lineage>
        <taxon>Eukaryota</taxon>
        <taxon>Viridiplantae</taxon>
        <taxon>Streptophyta</taxon>
        <taxon>Embryophyta</taxon>
        <taxon>Tracheophyta</taxon>
        <taxon>Spermatophyta</taxon>
        <taxon>Magnoliopsida</taxon>
        <taxon>eudicotyledons</taxon>
        <taxon>Gunneridae</taxon>
        <taxon>Pentapetalae</taxon>
        <taxon>rosids</taxon>
        <taxon>fabids</taxon>
        <taxon>Fabales</taxon>
        <taxon>Fabaceae</taxon>
        <taxon>Papilionoideae</taxon>
        <taxon>50 kb inversion clade</taxon>
        <taxon>dalbergioids sensu lato</taxon>
        <taxon>Dalbergieae</taxon>
        <taxon>Pterocarpus clade</taxon>
        <taxon>Stylosanthes</taxon>
    </lineage>
</organism>
<comment type="caution">
    <text evidence="1">The sequence shown here is derived from an EMBL/GenBank/DDBJ whole genome shotgun (WGS) entry which is preliminary data.</text>
</comment>
<proteinExistence type="predicted"/>
<reference evidence="1 2" key="1">
    <citation type="journal article" date="2023" name="Plants (Basel)">
        <title>Bridging the Gap: Combining Genomics and Transcriptomics Approaches to Understand Stylosanthes scabra, an Orphan Legume from the Brazilian Caatinga.</title>
        <authorList>
            <person name="Ferreira-Neto J.R.C."/>
            <person name="da Silva M.D."/>
            <person name="Binneck E."/>
            <person name="de Melo N.F."/>
            <person name="da Silva R.H."/>
            <person name="de Melo A.L.T.M."/>
            <person name="Pandolfi V."/>
            <person name="Bustamante F.O."/>
            <person name="Brasileiro-Vidal A.C."/>
            <person name="Benko-Iseppon A.M."/>
        </authorList>
    </citation>
    <scope>NUCLEOTIDE SEQUENCE [LARGE SCALE GENOMIC DNA]</scope>
    <source>
        <tissue evidence="1">Leaves</tissue>
    </source>
</reference>
<dbReference type="Proteomes" id="UP001341840">
    <property type="component" value="Unassembled WGS sequence"/>
</dbReference>
<sequence length="228" mass="25635">MTGGIIHAPTDIRYNCPILNSVVENVEKTLKMLLKKNYATNCFSPIVEDLIHQSALHGEIPYIWNKLGISFENMQDLEVDFETLSSSHASQKPENPVILVGKVASVLAGVNWWYSICPCGKKIESNKNDGFCTFCFTHCSDGLPRYHVKLFIAHSGGCNLFVFHDEPLKYLLGKSCRSLLNGNPSFTLSEIFEVDPNIYLSELIGRKLVLMVDPDVTMTYNTCWLSCF</sequence>
<evidence type="ECO:0000313" key="2">
    <source>
        <dbReference type="Proteomes" id="UP001341840"/>
    </source>
</evidence>
<keyword evidence="2" id="KW-1185">Reference proteome</keyword>
<accession>A0ABU6SWU6</accession>
<dbReference type="EMBL" id="JASCZI010062456">
    <property type="protein sequence ID" value="MED6140516.1"/>
    <property type="molecule type" value="Genomic_DNA"/>
</dbReference>
<evidence type="ECO:0000313" key="1">
    <source>
        <dbReference type="EMBL" id="MED6140516.1"/>
    </source>
</evidence>